<keyword evidence="2 5" id="KW-0012">Acyltransferase</keyword>
<sequence length="309" mass="34337">MPRRRIGFWYRFAAVICKPPLVVLLNRDWRGMENIPAAGGFITAVNHNSHADPFAYAHYQYNSGRVPRFLAKSGLFKQGFVGTMMRGTGQIPVYRETTDALSAFRAAIDAVERGECVVFYPEGTITRDPDQWPMTGKTGAARVALQTRCPVIPVAQWGANELLPPYGRKLNVLPRKTHHVLAGPPVDLTRFYDKEMSPDLLKEATEVIMAGITRLLEEIRGEKAPETPYDPREERIEQRRRTAAEEAQDALDAHERAAGEAAGEGARARSEAVHEVAGHEAVVREAAVREVTVQEAAEVREVQEEGQGK</sequence>
<accession>A0A6B3C6V5</accession>
<evidence type="ECO:0000256" key="2">
    <source>
        <dbReference type="ARBA" id="ARBA00023315"/>
    </source>
</evidence>
<dbReference type="Pfam" id="PF01553">
    <property type="entry name" value="Acyltransferase"/>
    <property type="match status" value="1"/>
</dbReference>
<evidence type="ECO:0000259" key="4">
    <source>
        <dbReference type="SMART" id="SM00563"/>
    </source>
</evidence>
<dbReference type="PANTHER" id="PTHR10434:SF55">
    <property type="entry name" value="POSSIBLE ACYLTRANSFERASE"/>
    <property type="match status" value="1"/>
</dbReference>
<evidence type="ECO:0000313" key="5">
    <source>
        <dbReference type="EMBL" id="NEC92052.1"/>
    </source>
</evidence>
<evidence type="ECO:0000256" key="3">
    <source>
        <dbReference type="SAM" id="MobiDB-lite"/>
    </source>
</evidence>
<dbReference type="SUPFAM" id="SSF69593">
    <property type="entry name" value="Glycerol-3-phosphate (1)-acyltransferase"/>
    <property type="match status" value="1"/>
</dbReference>
<dbReference type="AlphaFoldDB" id="A0A6B3C6V5"/>
<dbReference type="GO" id="GO:0005886">
    <property type="term" value="C:plasma membrane"/>
    <property type="evidence" value="ECO:0007669"/>
    <property type="project" value="TreeGrafter"/>
</dbReference>
<dbReference type="PANTHER" id="PTHR10434">
    <property type="entry name" value="1-ACYL-SN-GLYCEROL-3-PHOSPHATE ACYLTRANSFERASE"/>
    <property type="match status" value="1"/>
</dbReference>
<evidence type="ECO:0000256" key="1">
    <source>
        <dbReference type="ARBA" id="ARBA00022679"/>
    </source>
</evidence>
<dbReference type="SMART" id="SM00563">
    <property type="entry name" value="PlsC"/>
    <property type="match status" value="1"/>
</dbReference>
<organism evidence="5">
    <name type="scientific">Streptomyces sp. SID12501</name>
    <dbReference type="NCBI Taxonomy" id="2706042"/>
    <lineage>
        <taxon>Bacteria</taxon>
        <taxon>Bacillati</taxon>
        <taxon>Actinomycetota</taxon>
        <taxon>Actinomycetes</taxon>
        <taxon>Kitasatosporales</taxon>
        <taxon>Streptomycetaceae</taxon>
        <taxon>Streptomyces</taxon>
    </lineage>
</organism>
<gene>
    <name evidence="5" type="ORF">G3I71_41170</name>
</gene>
<dbReference type="GO" id="GO:0006654">
    <property type="term" value="P:phosphatidic acid biosynthetic process"/>
    <property type="evidence" value="ECO:0007669"/>
    <property type="project" value="TreeGrafter"/>
</dbReference>
<protein>
    <submittedName>
        <fullName evidence="5">1-acyl-sn-glycerol-3-phosphate acyltransferase</fullName>
    </submittedName>
</protein>
<keyword evidence="1 5" id="KW-0808">Transferase</keyword>
<dbReference type="CDD" id="cd07989">
    <property type="entry name" value="LPLAT_AGPAT-like"/>
    <property type="match status" value="1"/>
</dbReference>
<dbReference type="InterPro" id="IPR002123">
    <property type="entry name" value="Plipid/glycerol_acylTrfase"/>
</dbReference>
<proteinExistence type="predicted"/>
<comment type="caution">
    <text evidence="5">The sequence shown here is derived from an EMBL/GenBank/DDBJ whole genome shotgun (WGS) entry which is preliminary data.</text>
</comment>
<feature type="domain" description="Phospholipid/glycerol acyltransferase" evidence="4">
    <location>
        <begin position="41"/>
        <end position="159"/>
    </location>
</feature>
<dbReference type="RefSeq" id="WP_164323358.1">
    <property type="nucleotide sequence ID" value="NZ_JAAGLU010000056.1"/>
</dbReference>
<reference evidence="5" key="1">
    <citation type="submission" date="2020-01" db="EMBL/GenBank/DDBJ databases">
        <title>Insect and environment-associated Actinomycetes.</title>
        <authorList>
            <person name="Currrie C."/>
            <person name="Chevrette M."/>
            <person name="Carlson C."/>
            <person name="Stubbendieck R."/>
            <person name="Wendt-Pienkowski E."/>
        </authorList>
    </citation>
    <scope>NUCLEOTIDE SEQUENCE</scope>
    <source>
        <strain evidence="5">SID12501</strain>
    </source>
</reference>
<name>A0A6B3C6V5_9ACTN</name>
<feature type="compositionally biased region" description="Basic and acidic residues" evidence="3">
    <location>
        <begin position="222"/>
        <end position="244"/>
    </location>
</feature>
<feature type="region of interest" description="Disordered" evidence="3">
    <location>
        <begin position="222"/>
        <end position="274"/>
    </location>
</feature>
<dbReference type="EMBL" id="JAAGLU010000056">
    <property type="protein sequence ID" value="NEC92052.1"/>
    <property type="molecule type" value="Genomic_DNA"/>
</dbReference>
<dbReference type="GO" id="GO:0003841">
    <property type="term" value="F:1-acylglycerol-3-phosphate O-acyltransferase activity"/>
    <property type="evidence" value="ECO:0007669"/>
    <property type="project" value="TreeGrafter"/>
</dbReference>